<organism evidence="2 3">
    <name type="scientific">Rhypophila decipiens</name>
    <dbReference type="NCBI Taxonomy" id="261697"/>
    <lineage>
        <taxon>Eukaryota</taxon>
        <taxon>Fungi</taxon>
        <taxon>Dikarya</taxon>
        <taxon>Ascomycota</taxon>
        <taxon>Pezizomycotina</taxon>
        <taxon>Sordariomycetes</taxon>
        <taxon>Sordariomycetidae</taxon>
        <taxon>Sordariales</taxon>
        <taxon>Naviculisporaceae</taxon>
        <taxon>Rhypophila</taxon>
    </lineage>
</organism>
<dbReference type="AlphaFoldDB" id="A0AAN6YE64"/>
<name>A0AAN6YE64_9PEZI</name>
<proteinExistence type="predicted"/>
<dbReference type="PANTHER" id="PTHR33112:SF16">
    <property type="entry name" value="HETEROKARYON INCOMPATIBILITY DOMAIN-CONTAINING PROTEIN"/>
    <property type="match status" value="1"/>
</dbReference>
<dbReference type="EMBL" id="MU858094">
    <property type="protein sequence ID" value="KAK4214422.1"/>
    <property type="molecule type" value="Genomic_DNA"/>
</dbReference>
<dbReference type="InterPro" id="IPR010730">
    <property type="entry name" value="HET"/>
</dbReference>
<comment type="caution">
    <text evidence="2">The sequence shown here is derived from an EMBL/GenBank/DDBJ whole genome shotgun (WGS) entry which is preliminary data.</text>
</comment>
<evidence type="ECO:0000313" key="2">
    <source>
        <dbReference type="EMBL" id="KAK4214422.1"/>
    </source>
</evidence>
<dbReference type="Proteomes" id="UP001301769">
    <property type="component" value="Unassembled WGS sequence"/>
</dbReference>
<evidence type="ECO:0000313" key="3">
    <source>
        <dbReference type="Proteomes" id="UP001301769"/>
    </source>
</evidence>
<evidence type="ECO:0000259" key="1">
    <source>
        <dbReference type="Pfam" id="PF06985"/>
    </source>
</evidence>
<sequence length="781" mass="88423">MTQLLSPEFFKAAYDGLENDLERRSQDNEICKYCTEKDIASIFKPNPNGPSISEIKKPHGRLNDLPARKQCPFCRVICHLMERGAGDNCCGDCRSCYSPKESPDVDIDLRICPQPHRRVGAVAVLNIPDDRYCNYHIAHGDLHFVHPTQADHFRIREWITTCDSSHASCTEHIRAPDSLFGHGKFALRLIDVELRMIVKSLRPVRYITLSYVWGASANRKFEMIPNPYPEKSRYRPGIEPVDRQIPDMMFGRLSRTFEDLICFARRLGERYIWVDAICIPQDEPDILIHQLGLMDQIYFHGVCNIVSLTSGVEDGLPGTSSASPRNTSQLVEQFPDGSRIATPLWELYPLIQYAPWITRGWTLQEHLLAKRSIFFAPNEAIFVCKQMSAKESWRYPRTAADVEPNDKAERWYEYNTPLPSGPCVDPTGPDLTSTLSTIVHMYTSRQLTYASDKYRAFQGLEARLSETYGVKFLHGHPLSSAHLGPSLLWGRVDFRDGNQLQQPESAPINESDYPSWSWLGHPSAVTYKYWGPWADYPDFPTHGPLNLPTTELQIESVSTTTRKWYSLPDPDPSPKPSILLSNMEGGNGNYPLLPRILKIKALSLDVNPTEWPLSQRRNLPNAMSLWDNKSFLTPGRGQITFNLVVVPDDLPPGRDPSRAFCQPSSTTTSFKNRIRLIHVGGNSDDDLKPKMPLLLRRGEPARQVPPIPSANGETEFSRLIDWVEPDYTARNNYFGVEPDVCLLIVEAVNDSTVVVRRLGIAFVRTMDFLVAGAEVREVLLG</sequence>
<feature type="domain" description="Heterokaryon incompatibility" evidence="1">
    <location>
        <begin position="206"/>
        <end position="365"/>
    </location>
</feature>
<reference evidence="2" key="2">
    <citation type="submission" date="2023-05" db="EMBL/GenBank/DDBJ databases">
        <authorList>
            <consortium name="Lawrence Berkeley National Laboratory"/>
            <person name="Steindorff A."/>
            <person name="Hensen N."/>
            <person name="Bonometti L."/>
            <person name="Westerberg I."/>
            <person name="Brannstrom I.O."/>
            <person name="Guillou S."/>
            <person name="Cros-Aarteil S."/>
            <person name="Calhoun S."/>
            <person name="Haridas S."/>
            <person name="Kuo A."/>
            <person name="Mondo S."/>
            <person name="Pangilinan J."/>
            <person name="Riley R."/>
            <person name="Labutti K."/>
            <person name="Andreopoulos B."/>
            <person name="Lipzen A."/>
            <person name="Chen C."/>
            <person name="Yanf M."/>
            <person name="Daum C."/>
            <person name="Ng V."/>
            <person name="Clum A."/>
            <person name="Ohm R."/>
            <person name="Martin F."/>
            <person name="Silar P."/>
            <person name="Natvig D."/>
            <person name="Lalanne C."/>
            <person name="Gautier V."/>
            <person name="Ament-Velasquez S.L."/>
            <person name="Kruys A."/>
            <person name="Hutchinson M.I."/>
            <person name="Powell A.J."/>
            <person name="Barry K."/>
            <person name="Miller A.N."/>
            <person name="Grigoriev I.V."/>
            <person name="Debuchy R."/>
            <person name="Gladieux P."/>
            <person name="Thoren M.H."/>
            <person name="Johannesson H."/>
        </authorList>
    </citation>
    <scope>NUCLEOTIDE SEQUENCE</scope>
    <source>
        <strain evidence="2">PSN293</strain>
    </source>
</reference>
<keyword evidence="3" id="KW-1185">Reference proteome</keyword>
<protein>
    <submittedName>
        <fullName evidence="2">Heterokaryon incompatibility protein 6, OR allele</fullName>
    </submittedName>
</protein>
<accession>A0AAN6YE64</accession>
<dbReference type="PANTHER" id="PTHR33112">
    <property type="entry name" value="DOMAIN PROTEIN, PUTATIVE-RELATED"/>
    <property type="match status" value="1"/>
</dbReference>
<gene>
    <name evidence="2" type="ORF">QBC37DRAFT_461888</name>
</gene>
<dbReference type="Pfam" id="PF06985">
    <property type="entry name" value="HET"/>
    <property type="match status" value="1"/>
</dbReference>
<reference evidence="2" key="1">
    <citation type="journal article" date="2023" name="Mol. Phylogenet. Evol.">
        <title>Genome-scale phylogeny and comparative genomics of the fungal order Sordariales.</title>
        <authorList>
            <person name="Hensen N."/>
            <person name="Bonometti L."/>
            <person name="Westerberg I."/>
            <person name="Brannstrom I.O."/>
            <person name="Guillou S."/>
            <person name="Cros-Aarteil S."/>
            <person name="Calhoun S."/>
            <person name="Haridas S."/>
            <person name="Kuo A."/>
            <person name="Mondo S."/>
            <person name="Pangilinan J."/>
            <person name="Riley R."/>
            <person name="LaButti K."/>
            <person name="Andreopoulos B."/>
            <person name="Lipzen A."/>
            <person name="Chen C."/>
            <person name="Yan M."/>
            <person name="Daum C."/>
            <person name="Ng V."/>
            <person name="Clum A."/>
            <person name="Steindorff A."/>
            <person name="Ohm R.A."/>
            <person name="Martin F."/>
            <person name="Silar P."/>
            <person name="Natvig D.O."/>
            <person name="Lalanne C."/>
            <person name="Gautier V."/>
            <person name="Ament-Velasquez S.L."/>
            <person name="Kruys A."/>
            <person name="Hutchinson M.I."/>
            <person name="Powell A.J."/>
            <person name="Barry K."/>
            <person name="Miller A.N."/>
            <person name="Grigoriev I.V."/>
            <person name="Debuchy R."/>
            <person name="Gladieux P."/>
            <person name="Hiltunen Thoren M."/>
            <person name="Johannesson H."/>
        </authorList>
    </citation>
    <scope>NUCLEOTIDE SEQUENCE</scope>
    <source>
        <strain evidence="2">PSN293</strain>
    </source>
</reference>